<proteinExistence type="predicted"/>
<dbReference type="AlphaFoldDB" id="A0ABC9WVT8"/>
<keyword evidence="2" id="KW-1185">Reference proteome</keyword>
<reference evidence="1 2" key="1">
    <citation type="submission" date="2024-06" db="EMBL/GenBank/DDBJ databases">
        <title>The draft genome of Grus japonensis, version 3.</title>
        <authorList>
            <person name="Nabeshima K."/>
            <person name="Suzuki S."/>
            <person name="Onuma M."/>
        </authorList>
    </citation>
    <scope>NUCLEOTIDE SEQUENCE [LARGE SCALE GENOMIC DNA]</scope>
    <source>
        <strain evidence="1 2">451A</strain>
    </source>
</reference>
<sequence>MPLVVTLLLTPTMNGGDGHGGDEMLMERSFGWKLGCKGTFRVIAAHTPARFAHESVDCFPVRWHAGPTSVIARYEPRLDTAGEMVVGYHCPGRLVGGNDELLGLRSALQTSLETAVLQK</sequence>
<evidence type="ECO:0000313" key="2">
    <source>
        <dbReference type="Proteomes" id="UP001623348"/>
    </source>
</evidence>
<evidence type="ECO:0000313" key="1">
    <source>
        <dbReference type="EMBL" id="GAB0189503.1"/>
    </source>
</evidence>
<dbReference type="EMBL" id="BAAFJT010000004">
    <property type="protein sequence ID" value="GAB0189503.1"/>
    <property type="molecule type" value="Genomic_DNA"/>
</dbReference>
<comment type="caution">
    <text evidence="1">The sequence shown here is derived from an EMBL/GenBank/DDBJ whole genome shotgun (WGS) entry which is preliminary data.</text>
</comment>
<name>A0ABC9WVT8_GRUJA</name>
<accession>A0ABC9WVT8</accession>
<gene>
    <name evidence="1" type="ORF">GRJ2_001415600</name>
</gene>
<protein>
    <submittedName>
        <fullName evidence="1">Uncharacterized protein</fullName>
    </submittedName>
</protein>
<dbReference type="Proteomes" id="UP001623348">
    <property type="component" value="Unassembled WGS sequence"/>
</dbReference>
<organism evidence="1 2">
    <name type="scientific">Grus japonensis</name>
    <name type="common">Japanese crane</name>
    <name type="synonym">Red-crowned crane</name>
    <dbReference type="NCBI Taxonomy" id="30415"/>
    <lineage>
        <taxon>Eukaryota</taxon>
        <taxon>Metazoa</taxon>
        <taxon>Chordata</taxon>
        <taxon>Craniata</taxon>
        <taxon>Vertebrata</taxon>
        <taxon>Euteleostomi</taxon>
        <taxon>Archelosauria</taxon>
        <taxon>Archosauria</taxon>
        <taxon>Dinosauria</taxon>
        <taxon>Saurischia</taxon>
        <taxon>Theropoda</taxon>
        <taxon>Coelurosauria</taxon>
        <taxon>Aves</taxon>
        <taxon>Neognathae</taxon>
        <taxon>Neoaves</taxon>
        <taxon>Gruiformes</taxon>
        <taxon>Gruidae</taxon>
        <taxon>Grus</taxon>
    </lineage>
</organism>